<dbReference type="EMBL" id="WSRQ01000015">
    <property type="protein sequence ID" value="MVX64214.1"/>
    <property type="molecule type" value="Genomic_DNA"/>
</dbReference>
<dbReference type="CDD" id="cd00338">
    <property type="entry name" value="Ser_Recombinase"/>
    <property type="match status" value="1"/>
</dbReference>
<dbReference type="InterPro" id="IPR006119">
    <property type="entry name" value="Resolv_N"/>
</dbReference>
<dbReference type="InterPro" id="IPR025827">
    <property type="entry name" value="Zn_ribbon_recom_dom"/>
</dbReference>
<reference evidence="3" key="1">
    <citation type="submission" date="2019-12" db="EMBL/GenBank/DDBJ databases">
        <title>Microbes associate with the intestines of laboratory mice.</title>
        <authorList>
            <person name="Navarre W."/>
            <person name="Wong E."/>
        </authorList>
    </citation>
    <scope>NUCLEOTIDE SEQUENCE</scope>
    <source>
        <strain evidence="3">NM79_F5</strain>
    </source>
</reference>
<dbReference type="Gene3D" id="3.40.50.1390">
    <property type="entry name" value="Resolvase, N-terminal catalytic domain"/>
    <property type="match status" value="1"/>
</dbReference>
<dbReference type="InterPro" id="IPR050639">
    <property type="entry name" value="SSR_resolvase"/>
</dbReference>
<dbReference type="InterPro" id="IPR038109">
    <property type="entry name" value="DNA_bind_recomb_sf"/>
</dbReference>
<feature type="domain" description="Recombinase" evidence="2">
    <location>
        <begin position="176"/>
        <end position="298"/>
    </location>
</feature>
<dbReference type="Pfam" id="PF00239">
    <property type="entry name" value="Resolvase"/>
    <property type="match status" value="1"/>
</dbReference>
<dbReference type="PANTHER" id="PTHR30461">
    <property type="entry name" value="DNA-INVERTASE FROM LAMBDOID PROPHAGE"/>
    <property type="match status" value="1"/>
</dbReference>
<evidence type="ECO:0000259" key="2">
    <source>
        <dbReference type="PROSITE" id="PS51737"/>
    </source>
</evidence>
<evidence type="ECO:0000313" key="4">
    <source>
        <dbReference type="Proteomes" id="UP000656077"/>
    </source>
</evidence>
<feature type="domain" description="Resolvase/invertase-type recombinase catalytic" evidence="1">
    <location>
        <begin position="20"/>
        <end position="168"/>
    </location>
</feature>
<dbReference type="Pfam" id="PF13408">
    <property type="entry name" value="Zn_ribbon_recom"/>
    <property type="match status" value="1"/>
</dbReference>
<dbReference type="InterPro" id="IPR036162">
    <property type="entry name" value="Resolvase-like_N_sf"/>
</dbReference>
<dbReference type="SUPFAM" id="SSF53041">
    <property type="entry name" value="Resolvase-like"/>
    <property type="match status" value="1"/>
</dbReference>
<proteinExistence type="predicted"/>
<evidence type="ECO:0000259" key="1">
    <source>
        <dbReference type="PROSITE" id="PS51736"/>
    </source>
</evidence>
<comment type="caution">
    <text evidence="3">The sequence shown here is derived from an EMBL/GenBank/DDBJ whole genome shotgun (WGS) entry which is preliminary data.</text>
</comment>
<dbReference type="Gene3D" id="3.90.1750.20">
    <property type="entry name" value="Putative Large Serine Recombinase, Chain B, Domain 2"/>
    <property type="match status" value="1"/>
</dbReference>
<name>A0A964RLW3_9CLOT</name>
<evidence type="ECO:0000313" key="3">
    <source>
        <dbReference type="EMBL" id="MVX64214.1"/>
    </source>
</evidence>
<dbReference type="GO" id="GO:0000150">
    <property type="term" value="F:DNA strand exchange activity"/>
    <property type="evidence" value="ECO:0007669"/>
    <property type="project" value="InterPro"/>
</dbReference>
<dbReference type="RefSeq" id="WP_160359211.1">
    <property type="nucleotide sequence ID" value="NZ_WSRQ01000015.1"/>
</dbReference>
<dbReference type="AlphaFoldDB" id="A0A964RLW3"/>
<sequence>MKRITKIEENKTLVGKRKLRVAAYCRVSTASDDQLISLEAQKVHYENYIKANDEWEYAGLYYDEGITGTKKEKRGGLLSMIADCERGKIDLVITKSISRFCRNTTDCLELVRKLLDLNVYINFEKENLNTGSMESELMLSILSGLAESESVSISENEKWSIKKRFQNGTFIISYPPYGYKNVDGEMIIVPEQAEIVKGIFASALSGKGTNAIADELNVRAVPTKKGGKWTSGTINGIIGNEKYTGDVIYQKTYTDSSFNRHTNNGEYDQYLVQGHHEAIISHETYENANVALKQRGREKGNKNNTGIYQNRYGFSGRIKCGECGSSFKRRIHNKPSGSYIAWCCSQHIENVDECSMKYILDDAIKVSFINMMNKLIFAQQTVLKPLLKDIKGLNDKDRLLKIEELETRLEKNMEQRQVMTSLMASGYLEPALFNKESNTLTLEAETLREEKEKLMHSIGGDITKAEELQNLIKFTSKRTMLIEYDDELFLSYVKGVTVPSRIEIVFELKCGLKLKERLVE</sequence>
<dbReference type="FunFam" id="3.90.1750.20:FF:000007">
    <property type="entry name" value="Site-specific recombinase"/>
    <property type="match status" value="1"/>
</dbReference>
<dbReference type="Proteomes" id="UP000656077">
    <property type="component" value="Unassembled WGS sequence"/>
</dbReference>
<gene>
    <name evidence="3" type="ORF">GKZ28_10985</name>
</gene>
<dbReference type="GO" id="GO:0003677">
    <property type="term" value="F:DNA binding"/>
    <property type="evidence" value="ECO:0007669"/>
    <property type="project" value="InterPro"/>
</dbReference>
<organism evidence="3 4">
    <name type="scientific">Clostridium chromiireducens</name>
    <dbReference type="NCBI Taxonomy" id="225345"/>
    <lineage>
        <taxon>Bacteria</taxon>
        <taxon>Bacillati</taxon>
        <taxon>Bacillota</taxon>
        <taxon>Clostridia</taxon>
        <taxon>Eubacteriales</taxon>
        <taxon>Clostridiaceae</taxon>
        <taxon>Clostridium</taxon>
    </lineage>
</organism>
<dbReference type="PROSITE" id="PS51737">
    <property type="entry name" value="RECOMBINASE_DNA_BIND"/>
    <property type="match status" value="1"/>
</dbReference>
<dbReference type="SMART" id="SM00857">
    <property type="entry name" value="Resolvase"/>
    <property type="match status" value="1"/>
</dbReference>
<protein>
    <submittedName>
        <fullName evidence="3">Recombinase family protein</fullName>
    </submittedName>
</protein>
<dbReference type="PROSITE" id="PS51736">
    <property type="entry name" value="RECOMBINASES_3"/>
    <property type="match status" value="1"/>
</dbReference>
<accession>A0A964RLW3</accession>
<dbReference type="Pfam" id="PF07508">
    <property type="entry name" value="Recombinase"/>
    <property type="match status" value="1"/>
</dbReference>
<dbReference type="PANTHER" id="PTHR30461:SF23">
    <property type="entry name" value="DNA RECOMBINASE-RELATED"/>
    <property type="match status" value="1"/>
</dbReference>
<dbReference type="InterPro" id="IPR011109">
    <property type="entry name" value="DNA_bind_recombinase_dom"/>
</dbReference>